<evidence type="ECO:0000256" key="1">
    <source>
        <dbReference type="ARBA" id="ARBA00004571"/>
    </source>
</evidence>
<reference evidence="9 10" key="1">
    <citation type="submission" date="2019-08" db="EMBL/GenBank/DDBJ databases">
        <title>Deep-cultivation of Planctomycetes and their phenomic and genomic characterization uncovers novel biology.</title>
        <authorList>
            <person name="Wiegand S."/>
            <person name="Jogler M."/>
            <person name="Boedeker C."/>
            <person name="Pinto D."/>
            <person name="Vollmers J."/>
            <person name="Rivas-Marin E."/>
            <person name="Kohn T."/>
            <person name="Peeters S.H."/>
            <person name="Heuer A."/>
            <person name="Rast P."/>
            <person name="Oberbeckmann S."/>
            <person name="Bunk B."/>
            <person name="Jeske O."/>
            <person name="Meyerdierks A."/>
            <person name="Storesund J.E."/>
            <person name="Kallscheuer N."/>
            <person name="Luecker S."/>
            <person name="Lage O.M."/>
            <person name="Pohl T."/>
            <person name="Merkel B.J."/>
            <person name="Hornburger P."/>
            <person name="Mueller R.-W."/>
            <person name="Bruemmer F."/>
            <person name="Labrenz M."/>
            <person name="Spormann A.M."/>
            <person name="Op den Camp H."/>
            <person name="Overmann J."/>
            <person name="Amann R."/>
            <person name="Jetten M.S.M."/>
            <person name="Mascher T."/>
            <person name="Medema M.H."/>
            <person name="Devos D.P."/>
            <person name="Kaster A.-K."/>
            <person name="Ovreas L."/>
            <person name="Rohde M."/>
            <person name="Galperin M.Y."/>
            <person name="Jogler C."/>
        </authorList>
    </citation>
    <scope>NUCLEOTIDE SEQUENCE [LARGE SCALE GENOMIC DNA]</scope>
    <source>
        <strain evidence="9 10">FC18</strain>
    </source>
</reference>
<keyword evidence="7" id="KW-0998">Cell outer membrane</keyword>
<evidence type="ECO:0000313" key="9">
    <source>
        <dbReference type="EMBL" id="QEG22509.1"/>
    </source>
</evidence>
<evidence type="ECO:0000256" key="8">
    <source>
        <dbReference type="SAM" id="SignalP"/>
    </source>
</evidence>
<evidence type="ECO:0000256" key="5">
    <source>
        <dbReference type="ARBA" id="ARBA00022729"/>
    </source>
</evidence>
<accession>A0A5B9PAJ2</accession>
<evidence type="ECO:0000256" key="7">
    <source>
        <dbReference type="ARBA" id="ARBA00023237"/>
    </source>
</evidence>
<dbReference type="Gene3D" id="2.40.160.60">
    <property type="entry name" value="Outer membrane protein transport protein (OMPP1/FadL/TodX)"/>
    <property type="match status" value="1"/>
</dbReference>
<dbReference type="OrthoDB" id="251243at2"/>
<keyword evidence="10" id="KW-1185">Reference proteome</keyword>
<evidence type="ECO:0000256" key="2">
    <source>
        <dbReference type="ARBA" id="ARBA00008163"/>
    </source>
</evidence>
<feature type="signal peptide" evidence="8">
    <location>
        <begin position="1"/>
        <end position="32"/>
    </location>
</feature>
<keyword evidence="3" id="KW-1134">Transmembrane beta strand</keyword>
<sequence length="434" mass="47332" precursor="true">MYRRFSSRQSIHVLAVLLIGAVVTSDSSTAFADGFIRDSMGARTAGRGGANLGYADNGAMLLDNPAAMINMDSMRMTDFGIDLLLTDLSWSDPDNPRTGAEDNPIPTGQFSYAMKTANPNVAVGIGLFSQAGFGAEYTLEGRAPFSGPQHYKSFGAMARFLPAISVRMTDRLSVGANLGVAINHMELEGPYTLQGPNAFAGTPTKFDLQATGAGLSWASGLQYRLSNRTTIGVNYQDQVKMTLDGNTVVEIPGLGQSRFDTKLDVKWPRSLGVGLKHQLRSDLDFGLDVVWFNWSDAFQSFDNHLSNPDNPVYAAVVGDQLQENLPLNWRDTVSVRTGLQKHLCGGKTLRVGYTYHRNPIPDGTLSPFVQTNLEHAFALGYGWKALGHELDFAYQFSFSDPQQTGTSDYLGGDFDNATAKVQAHWLSLSAIRRF</sequence>
<evidence type="ECO:0000256" key="3">
    <source>
        <dbReference type="ARBA" id="ARBA00022452"/>
    </source>
</evidence>
<evidence type="ECO:0000256" key="6">
    <source>
        <dbReference type="ARBA" id="ARBA00023136"/>
    </source>
</evidence>
<dbReference type="InterPro" id="IPR005017">
    <property type="entry name" value="OMPP1/FadL/TodX"/>
</dbReference>
<dbReference type="PANTHER" id="PTHR35093:SF8">
    <property type="entry name" value="OUTER MEMBRANE PROTEIN NMB0088-RELATED"/>
    <property type="match status" value="1"/>
</dbReference>
<dbReference type="PANTHER" id="PTHR35093">
    <property type="entry name" value="OUTER MEMBRANE PROTEIN NMB0088-RELATED"/>
    <property type="match status" value="1"/>
</dbReference>
<feature type="chain" id="PRO_5023125106" evidence="8">
    <location>
        <begin position="33"/>
        <end position="434"/>
    </location>
</feature>
<dbReference type="KEGG" id="mff:MFFC18_23900"/>
<keyword evidence="6" id="KW-0472">Membrane</keyword>
<dbReference type="STRING" id="980251.GCA_001642875_04805"/>
<dbReference type="EMBL" id="CP042912">
    <property type="protein sequence ID" value="QEG22509.1"/>
    <property type="molecule type" value="Genomic_DNA"/>
</dbReference>
<dbReference type="GO" id="GO:0015483">
    <property type="term" value="F:long-chain fatty acid transporting porin activity"/>
    <property type="evidence" value="ECO:0007669"/>
    <property type="project" value="TreeGrafter"/>
</dbReference>
<evidence type="ECO:0000313" key="10">
    <source>
        <dbReference type="Proteomes" id="UP000322214"/>
    </source>
</evidence>
<proteinExistence type="inferred from homology"/>
<organism evidence="9 10">
    <name type="scientific">Mariniblastus fucicola</name>
    <dbReference type="NCBI Taxonomy" id="980251"/>
    <lineage>
        <taxon>Bacteria</taxon>
        <taxon>Pseudomonadati</taxon>
        <taxon>Planctomycetota</taxon>
        <taxon>Planctomycetia</taxon>
        <taxon>Pirellulales</taxon>
        <taxon>Pirellulaceae</taxon>
        <taxon>Mariniblastus</taxon>
    </lineage>
</organism>
<keyword evidence="5 8" id="KW-0732">Signal</keyword>
<protein>
    <submittedName>
        <fullName evidence="9">Outer membrane protein transport protein (OMPP1/FadL/TodX)</fullName>
    </submittedName>
</protein>
<dbReference type="GO" id="GO:0009279">
    <property type="term" value="C:cell outer membrane"/>
    <property type="evidence" value="ECO:0007669"/>
    <property type="project" value="UniProtKB-SubCell"/>
</dbReference>
<name>A0A5B9PAJ2_9BACT</name>
<evidence type="ECO:0000256" key="4">
    <source>
        <dbReference type="ARBA" id="ARBA00022692"/>
    </source>
</evidence>
<dbReference type="RefSeq" id="WP_075086476.1">
    <property type="nucleotide sequence ID" value="NZ_CP042912.1"/>
</dbReference>
<dbReference type="AlphaFoldDB" id="A0A5B9PAJ2"/>
<dbReference type="Proteomes" id="UP000322214">
    <property type="component" value="Chromosome"/>
</dbReference>
<comment type="similarity">
    <text evidence="2">Belongs to the OmpP1/FadL family.</text>
</comment>
<comment type="subcellular location">
    <subcellularLocation>
        <location evidence="1">Cell outer membrane</location>
        <topology evidence="1">Multi-pass membrane protein</topology>
    </subcellularLocation>
</comment>
<dbReference type="SUPFAM" id="SSF56935">
    <property type="entry name" value="Porins"/>
    <property type="match status" value="1"/>
</dbReference>
<keyword evidence="4" id="KW-0812">Transmembrane</keyword>
<gene>
    <name evidence="9" type="ORF">MFFC18_23900</name>
</gene>
<dbReference type="Pfam" id="PF03349">
    <property type="entry name" value="Toluene_X"/>
    <property type="match status" value="1"/>
</dbReference>